<evidence type="ECO:0000256" key="1">
    <source>
        <dbReference type="SAM" id="MobiDB-lite"/>
    </source>
</evidence>
<feature type="compositionally biased region" description="Low complexity" evidence="1">
    <location>
        <begin position="827"/>
        <end position="838"/>
    </location>
</feature>
<gene>
    <name evidence="3" type="ORF">H5P30_18235</name>
</gene>
<accession>A0A7X1B1A9</accession>
<feature type="compositionally biased region" description="Polar residues" evidence="1">
    <location>
        <begin position="1015"/>
        <end position="1024"/>
    </location>
</feature>
<feature type="transmembrane region" description="Helical" evidence="2">
    <location>
        <begin position="21"/>
        <end position="44"/>
    </location>
</feature>
<dbReference type="AlphaFoldDB" id="A0A7X1B1A9"/>
<evidence type="ECO:0000256" key="2">
    <source>
        <dbReference type="SAM" id="Phobius"/>
    </source>
</evidence>
<evidence type="ECO:0000313" key="4">
    <source>
        <dbReference type="Proteomes" id="UP000525652"/>
    </source>
</evidence>
<name>A0A7X1B1A9_9BACT</name>
<keyword evidence="2" id="KW-1133">Transmembrane helix</keyword>
<evidence type="ECO:0008006" key="5">
    <source>
        <dbReference type="Google" id="ProtNLM"/>
    </source>
</evidence>
<feature type="region of interest" description="Disordered" evidence="1">
    <location>
        <begin position="826"/>
        <end position="847"/>
    </location>
</feature>
<sequence length="1152" mass="125065">MQLPHFKTTPDKDTGSPRTDGFALITALMLMGFILLILVTLISVTQIEAQQSIQTAQVKIARQNALLALNVAVGELQKYAGPDQRTTATANLNENWTGSTTANGNWIGVYGNAASADYTAPPSSLAQTITTHSNSRGSQARLLNWLVSGNETIPNMEVAADGHIESPPASFNFEPNSAIDLDRISTAPSSTDTQVALVGPNTVNRASDHVAAPLVEFDPNASTSGRYAWWIGDENAKANVTMGMPSGTQLPAAFVTAQRAAIELVDQENLNAFDPTQLIGNNFDPTYSASPKINWLGDLAFTAAQSESDMKTAVRTNFHHLTPHSESLPVDSYAGGLKQDLSALLATDATTPLNDEYLFTPEGGSGDEFGVPTWGMLRSFAQTTAPATGLTPRLPTETQTGISPVLTYFALGLEYVAPQGAADGAPIRLAMYPVVVLWNPYTTPIAAAQYEVGYTNRTYARIQLQMNDSLDPTDPNWVAKETIDFSKGASSGTYRSYVRFLIDSPTIQPGESLIFSLPDSESGKEYSAPQNDVPTNVLTNDEGYKAYNFILLNRNGLDFGPGESAYDFRVSNYEFIGEDPSTRRVNMQRGESDLYLGVVDQGRSDYTTDSSNDQQWYQSINRITQGSGGAEVHLLQDEGPLDYPVGPTSVISFNKIFSDVSESPNTYVETRWIAQNNPRAPLVTRSELDGQPLNYFGRCNKGISLDQFTMESGLKRASSGISLDSASEIIDTTLFEIRPESQPLLALGQLQHANLSKLNTYPAYPIGNGVGDFHFKDQLGQVYQSMAESLNSYYRPTNSIVAYYDISWLLNRSLWDRYFVSTVPHAGTGSNSDTSSTTIPNELPNSRILRSDTISDSDLRDASLAASGLSVNGGFNINSTSEQAWRAILGGINQLAYNPETGSASGTELQSPLPRFSRPTSASGNQSWAWQGYKQLTDEQIAELAKNIVAESRNRGPFVSLADFINRRLVDNPSTATDERFTGVLQAALDRTYTGSAAINAGETNSYAARGSNPFYDSQPNAPTGGSGFNNYDLDLLKGYSGPSEETRAYGSKSAFSPQFLTQGDILSAIGSGLSARSDTFVIRTYGEVMDPLTRKSGGRIWCEAIVQRKIDYIDESANTSDDTASSLNAENLAFGRKFKILSLRWLRPEQI</sequence>
<dbReference type="EMBL" id="JACHVA010000131">
    <property type="protein sequence ID" value="MBC2603722.1"/>
    <property type="molecule type" value="Genomic_DNA"/>
</dbReference>
<dbReference type="RefSeq" id="WP_185694347.1">
    <property type="nucleotide sequence ID" value="NZ_JACHVA010000131.1"/>
</dbReference>
<keyword evidence="4" id="KW-1185">Reference proteome</keyword>
<keyword evidence="2" id="KW-0812">Transmembrane</keyword>
<keyword evidence="2" id="KW-0472">Membrane</keyword>
<comment type="caution">
    <text evidence="3">The sequence shown here is derived from an EMBL/GenBank/DDBJ whole genome shotgun (WGS) entry which is preliminary data.</text>
</comment>
<proteinExistence type="predicted"/>
<reference evidence="3 4" key="1">
    <citation type="submission" date="2020-07" db="EMBL/GenBank/DDBJ databases">
        <authorList>
            <person name="Feng X."/>
        </authorList>
    </citation>
    <scope>NUCLEOTIDE SEQUENCE [LARGE SCALE GENOMIC DNA]</scope>
    <source>
        <strain evidence="3 4">JCM14086</strain>
    </source>
</reference>
<protein>
    <recommendedName>
        <fullName evidence="5">Verru_Chthon cassette protein A</fullName>
    </recommendedName>
</protein>
<evidence type="ECO:0000313" key="3">
    <source>
        <dbReference type="EMBL" id="MBC2603722.1"/>
    </source>
</evidence>
<organism evidence="3 4">
    <name type="scientific">Puniceicoccus vermicola</name>
    <dbReference type="NCBI Taxonomy" id="388746"/>
    <lineage>
        <taxon>Bacteria</taxon>
        <taxon>Pseudomonadati</taxon>
        <taxon>Verrucomicrobiota</taxon>
        <taxon>Opitutia</taxon>
        <taxon>Puniceicoccales</taxon>
        <taxon>Puniceicoccaceae</taxon>
        <taxon>Puniceicoccus</taxon>
    </lineage>
</organism>
<feature type="region of interest" description="Disordered" evidence="1">
    <location>
        <begin position="903"/>
        <end position="924"/>
    </location>
</feature>
<dbReference type="Proteomes" id="UP000525652">
    <property type="component" value="Unassembled WGS sequence"/>
</dbReference>
<feature type="region of interest" description="Disordered" evidence="1">
    <location>
        <begin position="1009"/>
        <end position="1028"/>
    </location>
</feature>